<comment type="function">
    <text evidence="4">Regulates the transcription of the pyrimidine nucleotide (pyr) operon in response to exogenous pyrimidines.</text>
</comment>
<dbReference type="InterPro" id="IPR000836">
    <property type="entry name" value="PRTase_dom"/>
</dbReference>
<keyword evidence="2 4" id="KW-0805">Transcription regulation</keyword>
<dbReference type="Proteomes" id="UP000317835">
    <property type="component" value="Chromosome"/>
</dbReference>
<dbReference type="EC" id="2.4.2.9" evidence="4"/>
<organism evidence="6 7">
    <name type="scientific">Tautonia plasticadhaerens</name>
    <dbReference type="NCBI Taxonomy" id="2527974"/>
    <lineage>
        <taxon>Bacteria</taxon>
        <taxon>Pseudomonadati</taxon>
        <taxon>Planctomycetota</taxon>
        <taxon>Planctomycetia</taxon>
        <taxon>Isosphaerales</taxon>
        <taxon>Isosphaeraceae</taxon>
        <taxon>Tautonia</taxon>
    </lineage>
</organism>
<evidence type="ECO:0000256" key="1">
    <source>
        <dbReference type="ARBA" id="ARBA00005565"/>
    </source>
</evidence>
<dbReference type="EMBL" id="CP036426">
    <property type="protein sequence ID" value="QDV36757.1"/>
    <property type="molecule type" value="Genomic_DNA"/>
</dbReference>
<dbReference type="Gene3D" id="3.40.50.2020">
    <property type="match status" value="1"/>
</dbReference>
<evidence type="ECO:0000256" key="4">
    <source>
        <dbReference type="HAMAP-Rule" id="MF_01219"/>
    </source>
</evidence>
<dbReference type="GO" id="GO:0004845">
    <property type="term" value="F:uracil phosphoribosyltransferase activity"/>
    <property type="evidence" value="ECO:0007669"/>
    <property type="project" value="UniProtKB-UniRule"/>
</dbReference>
<dbReference type="OrthoDB" id="9802227at2"/>
<dbReference type="InterPro" id="IPR029057">
    <property type="entry name" value="PRTase-like"/>
</dbReference>
<accession>A0A518H7B2</accession>
<comment type="function">
    <text evidence="4">Also displays a weak uracil phosphoribosyltransferase activity which is not physiologically significant.</text>
</comment>
<keyword evidence="3 4" id="KW-0804">Transcription</keyword>
<comment type="catalytic activity">
    <reaction evidence="4">
        <text>UMP + diphosphate = 5-phospho-alpha-D-ribose 1-diphosphate + uracil</text>
        <dbReference type="Rhea" id="RHEA:13017"/>
        <dbReference type="ChEBI" id="CHEBI:17568"/>
        <dbReference type="ChEBI" id="CHEBI:33019"/>
        <dbReference type="ChEBI" id="CHEBI:57865"/>
        <dbReference type="ChEBI" id="CHEBI:58017"/>
        <dbReference type="EC" id="2.4.2.9"/>
    </reaction>
</comment>
<protein>
    <recommendedName>
        <fullName evidence="4">Bifunctional protein PyrR</fullName>
    </recommendedName>
    <domain>
        <recommendedName>
            <fullName evidence="4">Pyrimidine operon regulatory protein</fullName>
        </recommendedName>
    </domain>
    <domain>
        <recommendedName>
            <fullName evidence="4">Uracil phosphoribosyltransferase</fullName>
            <shortName evidence="4">UPRTase</shortName>
            <ecNumber evidence="4">2.4.2.9</ecNumber>
        </recommendedName>
    </domain>
</protein>
<dbReference type="AlphaFoldDB" id="A0A518H7B2"/>
<dbReference type="NCBIfam" id="NF003549">
    <property type="entry name" value="PRK05205.1-5"/>
    <property type="match status" value="1"/>
</dbReference>
<dbReference type="Pfam" id="PF00156">
    <property type="entry name" value="Pribosyltran"/>
    <property type="match status" value="1"/>
</dbReference>
<dbReference type="PANTHER" id="PTHR11608">
    <property type="entry name" value="BIFUNCTIONAL PROTEIN PYRR"/>
    <property type="match status" value="1"/>
</dbReference>
<dbReference type="GO" id="GO:0006355">
    <property type="term" value="P:regulation of DNA-templated transcription"/>
    <property type="evidence" value="ECO:0007669"/>
    <property type="project" value="UniProtKB-UniRule"/>
</dbReference>
<dbReference type="FunFam" id="3.40.50.2020:FF:000020">
    <property type="entry name" value="Bifunctional protein PyrR"/>
    <property type="match status" value="1"/>
</dbReference>
<feature type="domain" description="Phosphoribosyltransferase" evidence="5">
    <location>
        <begin position="14"/>
        <end position="143"/>
    </location>
</feature>
<comment type="similarity">
    <text evidence="1 4">Belongs to the purine/pyrimidine phosphoribosyltransferase family. PyrR subfamily.</text>
</comment>
<dbReference type="KEGG" id="tpla:ElP_46860"/>
<evidence type="ECO:0000256" key="3">
    <source>
        <dbReference type="ARBA" id="ARBA00023163"/>
    </source>
</evidence>
<name>A0A518H7B2_9BACT</name>
<dbReference type="HAMAP" id="MF_01219">
    <property type="entry name" value="PyrR"/>
    <property type="match status" value="1"/>
</dbReference>
<dbReference type="InterPro" id="IPR050137">
    <property type="entry name" value="PyrR_bifunctional"/>
</dbReference>
<proteinExistence type="inferred from homology"/>
<dbReference type="InterPro" id="IPR023050">
    <property type="entry name" value="PyrR"/>
</dbReference>
<evidence type="ECO:0000256" key="2">
    <source>
        <dbReference type="ARBA" id="ARBA00023015"/>
    </source>
</evidence>
<feature type="short sequence motif" description="PRPP-binding" evidence="4">
    <location>
        <begin position="95"/>
        <end position="107"/>
    </location>
</feature>
<evidence type="ECO:0000313" key="7">
    <source>
        <dbReference type="Proteomes" id="UP000317835"/>
    </source>
</evidence>
<keyword evidence="4" id="KW-0328">Glycosyltransferase</keyword>
<reference evidence="6 7" key="1">
    <citation type="submission" date="2019-02" db="EMBL/GenBank/DDBJ databases">
        <title>Deep-cultivation of Planctomycetes and their phenomic and genomic characterization uncovers novel biology.</title>
        <authorList>
            <person name="Wiegand S."/>
            <person name="Jogler M."/>
            <person name="Boedeker C."/>
            <person name="Pinto D."/>
            <person name="Vollmers J."/>
            <person name="Rivas-Marin E."/>
            <person name="Kohn T."/>
            <person name="Peeters S.H."/>
            <person name="Heuer A."/>
            <person name="Rast P."/>
            <person name="Oberbeckmann S."/>
            <person name="Bunk B."/>
            <person name="Jeske O."/>
            <person name="Meyerdierks A."/>
            <person name="Storesund J.E."/>
            <person name="Kallscheuer N."/>
            <person name="Luecker S."/>
            <person name="Lage O.M."/>
            <person name="Pohl T."/>
            <person name="Merkel B.J."/>
            <person name="Hornburger P."/>
            <person name="Mueller R.-W."/>
            <person name="Bruemmer F."/>
            <person name="Labrenz M."/>
            <person name="Spormann A.M."/>
            <person name="Op den Camp H."/>
            <person name="Overmann J."/>
            <person name="Amann R."/>
            <person name="Jetten M.S.M."/>
            <person name="Mascher T."/>
            <person name="Medema M.H."/>
            <person name="Devos D.P."/>
            <person name="Kaster A.-K."/>
            <person name="Ovreas L."/>
            <person name="Rohde M."/>
            <person name="Galperin M.Y."/>
            <person name="Jogler C."/>
        </authorList>
    </citation>
    <scope>NUCLEOTIDE SEQUENCE [LARGE SCALE GENOMIC DNA]</scope>
    <source>
        <strain evidence="6 7">ElP</strain>
    </source>
</reference>
<dbReference type="CDD" id="cd06223">
    <property type="entry name" value="PRTases_typeI"/>
    <property type="match status" value="1"/>
</dbReference>
<dbReference type="PANTHER" id="PTHR11608:SF0">
    <property type="entry name" value="BIFUNCTIONAL PROTEIN PYRR"/>
    <property type="match status" value="1"/>
</dbReference>
<evidence type="ECO:0000313" key="6">
    <source>
        <dbReference type="EMBL" id="QDV36757.1"/>
    </source>
</evidence>
<dbReference type="SUPFAM" id="SSF53271">
    <property type="entry name" value="PRTase-like"/>
    <property type="match status" value="1"/>
</dbReference>
<dbReference type="NCBIfam" id="NF003545">
    <property type="entry name" value="PRK05205.1-1"/>
    <property type="match status" value="1"/>
</dbReference>
<keyword evidence="7" id="KW-1185">Reference proteome</keyword>
<dbReference type="RefSeq" id="WP_145273551.1">
    <property type="nucleotide sequence ID" value="NZ_CP036426.1"/>
</dbReference>
<evidence type="ECO:0000259" key="5">
    <source>
        <dbReference type="Pfam" id="PF00156"/>
    </source>
</evidence>
<sequence length="177" mass="18987">MGRPESRIGGPEEMETLLGRLSGQIARGRLPGVPLLLIGIRTRGVPIAERLSGLLEGVPVGAVDITLYRDDLGLQGHWPVLKGTEVPFDVDDAEIVLVDDVLYTGRTVRAAMNAVCDLGRPARVRLAVLVDRGGRELPIRADYAGTTVDVGPGERIEVRLRPIDPDDEVVRVGPASS</sequence>
<keyword evidence="4" id="KW-0808">Transferase</keyword>
<gene>
    <name evidence="4 6" type="primary">pyrR</name>
    <name evidence="6" type="ORF">ElP_46860</name>
</gene>